<keyword evidence="6" id="KW-1185">Reference proteome</keyword>
<dbReference type="InterPro" id="IPR052355">
    <property type="entry name" value="CENP-V-like"/>
</dbReference>
<dbReference type="InterPro" id="IPR006913">
    <property type="entry name" value="CENP-V/GFA"/>
</dbReference>
<proteinExistence type="inferred from homology"/>
<evidence type="ECO:0000259" key="4">
    <source>
        <dbReference type="PROSITE" id="PS51891"/>
    </source>
</evidence>
<reference evidence="6" key="1">
    <citation type="journal article" date="2019" name="Int. J. Syst. Evol. Microbiol.">
        <title>The Global Catalogue of Microorganisms (GCM) 10K type strain sequencing project: providing services to taxonomists for standard genome sequencing and annotation.</title>
        <authorList>
            <consortium name="The Broad Institute Genomics Platform"/>
            <consortium name="The Broad Institute Genome Sequencing Center for Infectious Disease"/>
            <person name="Wu L."/>
            <person name="Ma J."/>
        </authorList>
    </citation>
    <scope>NUCLEOTIDE SEQUENCE [LARGE SCALE GENOMIC DNA]</scope>
    <source>
        <strain evidence="6">JCM 18204</strain>
    </source>
</reference>
<name>A0ABP9AT44_9GAMM</name>
<protein>
    <recommendedName>
        <fullName evidence="4">CENP-V/GFA domain-containing protein</fullName>
    </recommendedName>
</protein>
<dbReference type="SUPFAM" id="SSF51316">
    <property type="entry name" value="Mss4-like"/>
    <property type="match status" value="1"/>
</dbReference>
<dbReference type="PANTHER" id="PTHR28620:SF1">
    <property type="entry name" value="CENP-V_GFA DOMAIN-CONTAINING PROTEIN"/>
    <property type="match status" value="1"/>
</dbReference>
<dbReference type="Proteomes" id="UP001499959">
    <property type="component" value="Unassembled WGS sequence"/>
</dbReference>
<dbReference type="Gene3D" id="2.170.150.70">
    <property type="match status" value="1"/>
</dbReference>
<evidence type="ECO:0000313" key="6">
    <source>
        <dbReference type="Proteomes" id="UP001499959"/>
    </source>
</evidence>
<dbReference type="Pfam" id="PF04828">
    <property type="entry name" value="GFA"/>
    <property type="match status" value="1"/>
</dbReference>
<evidence type="ECO:0000313" key="5">
    <source>
        <dbReference type="EMBL" id="GAA4785879.1"/>
    </source>
</evidence>
<evidence type="ECO:0000256" key="2">
    <source>
        <dbReference type="ARBA" id="ARBA00022723"/>
    </source>
</evidence>
<accession>A0ABP9AT44</accession>
<evidence type="ECO:0000256" key="1">
    <source>
        <dbReference type="ARBA" id="ARBA00005495"/>
    </source>
</evidence>
<organism evidence="5 6">
    <name type="scientific">Lysobacter hankyongensis</name>
    <dbReference type="NCBI Taxonomy" id="1176535"/>
    <lineage>
        <taxon>Bacteria</taxon>
        <taxon>Pseudomonadati</taxon>
        <taxon>Pseudomonadota</taxon>
        <taxon>Gammaproteobacteria</taxon>
        <taxon>Lysobacterales</taxon>
        <taxon>Lysobacteraceae</taxon>
        <taxon>Lysobacter</taxon>
    </lineage>
</organism>
<dbReference type="EMBL" id="BAABJE010000002">
    <property type="protein sequence ID" value="GAA4785879.1"/>
    <property type="molecule type" value="Genomic_DNA"/>
</dbReference>
<gene>
    <name evidence="5" type="ORF">GCM10023307_08240</name>
</gene>
<dbReference type="PROSITE" id="PS51891">
    <property type="entry name" value="CENP_V_GFA"/>
    <property type="match status" value="1"/>
</dbReference>
<keyword evidence="3" id="KW-0862">Zinc</keyword>
<dbReference type="InterPro" id="IPR011057">
    <property type="entry name" value="Mss4-like_sf"/>
</dbReference>
<sequence length="136" mass="14984">MNMADGPELIQHRGGCHCGRVRFEIDAPATLDALDCNCSMCRMTGFLHLIVPASRFRLTAGADDLTEYRFNTGTARHLFCRHCGVKAFYVPRSHPDGWSVNVRCLDDGTVAQVNITAFDDNDREAATAAIAHLSKD</sequence>
<feature type="domain" description="CENP-V/GFA" evidence="4">
    <location>
        <begin position="12"/>
        <end position="119"/>
    </location>
</feature>
<keyword evidence="2" id="KW-0479">Metal-binding</keyword>
<comment type="similarity">
    <text evidence="1">Belongs to the Gfa family.</text>
</comment>
<dbReference type="PANTHER" id="PTHR28620">
    <property type="entry name" value="CENTROMERE PROTEIN V"/>
    <property type="match status" value="1"/>
</dbReference>
<evidence type="ECO:0000256" key="3">
    <source>
        <dbReference type="ARBA" id="ARBA00022833"/>
    </source>
</evidence>
<comment type="caution">
    <text evidence="5">The sequence shown here is derived from an EMBL/GenBank/DDBJ whole genome shotgun (WGS) entry which is preliminary data.</text>
</comment>